<name>A0A9P1H1B6_9PEZI</name>
<dbReference type="InterPro" id="IPR032675">
    <property type="entry name" value="LRR_dom_sf"/>
</dbReference>
<sequence>MFDTHPELYPTLLAIYKEEMEAHAQDNPGWEERDEGDDDEPFASELSAMVVMATLCPKLEKLDAKLGYNEDFFPAQPGSLRKLKHVEVGHSDTEMGMHLNAFWPLAEAAPKLAKLYCTSLASSGPPGFTFANVTELKLAHSGMDADSLHNVLQTFPRLEDFTFEAGGSTVCDEQFTPREAQNALRSAPGLLRLHLDFTEALLHETTDLDEYICSLQSLQHLQDLVLDTRCLIPHRDPFGTSYFRGPDGQMIRTDHAFDDESQLSEMLLNLKDIFSEKDVGFDTAEFPPMMIGFDPEEV</sequence>
<proteinExistence type="predicted"/>
<protein>
    <submittedName>
        <fullName evidence="1">Uncharacterized protein</fullName>
    </submittedName>
</protein>
<evidence type="ECO:0000313" key="2">
    <source>
        <dbReference type="Proteomes" id="UP000838763"/>
    </source>
</evidence>
<evidence type="ECO:0000313" key="1">
    <source>
        <dbReference type="EMBL" id="CAI4214134.1"/>
    </source>
</evidence>
<accession>A0A9P1H1B6</accession>
<dbReference type="EMBL" id="CALLCH030000010">
    <property type="protein sequence ID" value="CAI4214134.1"/>
    <property type="molecule type" value="Genomic_DNA"/>
</dbReference>
<dbReference type="Gene3D" id="3.80.10.10">
    <property type="entry name" value="Ribonuclease Inhibitor"/>
    <property type="match status" value="1"/>
</dbReference>
<reference evidence="1" key="1">
    <citation type="submission" date="2022-11" db="EMBL/GenBank/DDBJ databases">
        <authorList>
            <person name="Scott C."/>
            <person name="Bruce N."/>
        </authorList>
    </citation>
    <scope>NUCLEOTIDE SEQUENCE</scope>
</reference>
<comment type="caution">
    <text evidence="1">The sequence shown here is derived from an EMBL/GenBank/DDBJ whole genome shotgun (WGS) entry which is preliminary data.</text>
</comment>
<dbReference type="AlphaFoldDB" id="A0A9P1H1B6"/>
<dbReference type="Proteomes" id="UP000838763">
    <property type="component" value="Unassembled WGS sequence"/>
</dbReference>
<organism evidence="1 2">
    <name type="scientific">Parascedosporium putredinis</name>
    <dbReference type="NCBI Taxonomy" id="1442378"/>
    <lineage>
        <taxon>Eukaryota</taxon>
        <taxon>Fungi</taxon>
        <taxon>Dikarya</taxon>
        <taxon>Ascomycota</taxon>
        <taxon>Pezizomycotina</taxon>
        <taxon>Sordariomycetes</taxon>
        <taxon>Hypocreomycetidae</taxon>
        <taxon>Microascales</taxon>
        <taxon>Microascaceae</taxon>
        <taxon>Parascedosporium</taxon>
    </lineage>
</organism>
<keyword evidence="2" id="KW-1185">Reference proteome</keyword>
<gene>
    <name evidence="1" type="ORF">PPNO1_LOCUS3865</name>
</gene>
<dbReference type="OrthoDB" id="4589711at2759"/>